<dbReference type="InterPro" id="IPR039426">
    <property type="entry name" value="TonB-dep_rcpt-like"/>
</dbReference>
<dbReference type="Proteomes" id="UP000571950">
    <property type="component" value="Unassembled WGS sequence"/>
</dbReference>
<reference evidence="16 17" key="1">
    <citation type="submission" date="2020-08" db="EMBL/GenBank/DDBJ databases">
        <title>Genomic Encyclopedia of Type Strains, Phase IV (KMG-IV): sequencing the most valuable type-strain genomes for metagenomic binning, comparative biology and taxonomic classification.</title>
        <authorList>
            <person name="Goeker M."/>
        </authorList>
    </citation>
    <scope>NUCLEOTIDE SEQUENCE [LARGE SCALE GENOMIC DNA]</scope>
    <source>
        <strain evidence="16 17">DSM 26189</strain>
    </source>
</reference>
<comment type="caution">
    <text evidence="16">The sequence shown here is derived from an EMBL/GenBank/DDBJ whole genome shotgun (WGS) entry which is preliminary data.</text>
</comment>
<evidence type="ECO:0000256" key="10">
    <source>
        <dbReference type="ARBA" id="ARBA00023237"/>
    </source>
</evidence>
<evidence type="ECO:0000256" key="12">
    <source>
        <dbReference type="RuleBase" id="RU003357"/>
    </source>
</evidence>
<dbReference type="Pfam" id="PF00593">
    <property type="entry name" value="TonB_dep_Rec_b-barrel"/>
    <property type="match status" value="1"/>
</dbReference>
<keyword evidence="3 11" id="KW-1134">Transmembrane beta strand</keyword>
<evidence type="ECO:0000256" key="1">
    <source>
        <dbReference type="ARBA" id="ARBA00004571"/>
    </source>
</evidence>
<dbReference type="RefSeq" id="WP_188071466.1">
    <property type="nucleotide sequence ID" value="NZ_BSPS01000001.1"/>
</dbReference>
<evidence type="ECO:0000256" key="2">
    <source>
        <dbReference type="ARBA" id="ARBA00022448"/>
    </source>
</evidence>
<protein>
    <submittedName>
        <fullName evidence="16">Iron complex outermembrane receptor protein</fullName>
    </submittedName>
</protein>
<dbReference type="SUPFAM" id="SSF56935">
    <property type="entry name" value="Porins"/>
    <property type="match status" value="1"/>
</dbReference>
<keyword evidence="6" id="KW-0408">Iron</keyword>
<evidence type="ECO:0000259" key="15">
    <source>
        <dbReference type="Pfam" id="PF07715"/>
    </source>
</evidence>
<evidence type="ECO:0000256" key="6">
    <source>
        <dbReference type="ARBA" id="ARBA00023004"/>
    </source>
</evidence>
<accession>A0A7W6BLG5</accession>
<keyword evidence="16" id="KW-0675">Receptor</keyword>
<evidence type="ECO:0000256" key="11">
    <source>
        <dbReference type="PROSITE-ProRule" id="PRU01360"/>
    </source>
</evidence>
<keyword evidence="17" id="KW-1185">Reference proteome</keyword>
<dbReference type="PROSITE" id="PS52016">
    <property type="entry name" value="TONB_DEPENDENT_REC_3"/>
    <property type="match status" value="1"/>
</dbReference>
<keyword evidence="5 11" id="KW-0812">Transmembrane</keyword>
<keyword evidence="13" id="KW-0732">Signal</keyword>
<keyword evidence="8 12" id="KW-0798">TonB box</keyword>
<dbReference type="AlphaFoldDB" id="A0A7W6BLG5"/>
<comment type="similarity">
    <text evidence="11 12">Belongs to the TonB-dependent receptor family.</text>
</comment>
<dbReference type="PANTHER" id="PTHR32552:SF81">
    <property type="entry name" value="TONB-DEPENDENT OUTER MEMBRANE RECEPTOR"/>
    <property type="match status" value="1"/>
</dbReference>
<dbReference type="InterPro" id="IPR012910">
    <property type="entry name" value="Plug_dom"/>
</dbReference>
<organism evidence="16 17">
    <name type="scientific">Sphingobium jiangsuense</name>
    <dbReference type="NCBI Taxonomy" id="870476"/>
    <lineage>
        <taxon>Bacteria</taxon>
        <taxon>Pseudomonadati</taxon>
        <taxon>Pseudomonadota</taxon>
        <taxon>Alphaproteobacteria</taxon>
        <taxon>Sphingomonadales</taxon>
        <taxon>Sphingomonadaceae</taxon>
        <taxon>Sphingobium</taxon>
    </lineage>
</organism>
<evidence type="ECO:0000256" key="9">
    <source>
        <dbReference type="ARBA" id="ARBA00023136"/>
    </source>
</evidence>
<evidence type="ECO:0000313" key="17">
    <source>
        <dbReference type="Proteomes" id="UP000571950"/>
    </source>
</evidence>
<feature type="domain" description="TonB-dependent receptor-like beta-barrel" evidence="14">
    <location>
        <begin position="287"/>
        <end position="749"/>
    </location>
</feature>
<keyword evidence="2 11" id="KW-0813">Transport</keyword>
<dbReference type="PANTHER" id="PTHR32552">
    <property type="entry name" value="FERRICHROME IRON RECEPTOR-RELATED"/>
    <property type="match status" value="1"/>
</dbReference>
<evidence type="ECO:0000313" key="16">
    <source>
        <dbReference type="EMBL" id="MBB3925930.1"/>
    </source>
</evidence>
<evidence type="ECO:0000259" key="14">
    <source>
        <dbReference type="Pfam" id="PF00593"/>
    </source>
</evidence>
<evidence type="ECO:0000256" key="5">
    <source>
        <dbReference type="ARBA" id="ARBA00022692"/>
    </source>
</evidence>
<feature type="signal peptide" evidence="13">
    <location>
        <begin position="1"/>
        <end position="19"/>
    </location>
</feature>
<gene>
    <name evidence="16" type="ORF">GGR43_001645</name>
</gene>
<evidence type="ECO:0000256" key="7">
    <source>
        <dbReference type="ARBA" id="ARBA00023065"/>
    </source>
</evidence>
<evidence type="ECO:0000256" key="13">
    <source>
        <dbReference type="SAM" id="SignalP"/>
    </source>
</evidence>
<sequence length="788" mass="86636">MRIRTILLSSCLVTAGLYADHAAAQVAEQGAVSATEIIVTARRREESIQDVPISVSAISGEQLQKSGVTDVQGLQYRTPSLSITSAQSQRNTVAFSLRGQRTQETQLFTDPPVGTYFAEVVQPRPYGFGKSFFDLESVQVLKGVQGTLFGRNMTGGAVLVEPAHPRLGEFAGEVRGQYGNYDMYDVYGMVNVPLGDKIALRFSGKTHERDGWAREVTTGRRYDNQNYDTFRVSALVEPVEGLESLTVFDWYKSSETGTAAFLTSTRFPSVLSNYANLYLGGLIDGNITAQIAEAQELFRNKRFTFNLGAGEGGNLDVFGAPYEDIKNWGITNKTTWELSDNLTIKNIFGYRKVRRDMVQDYDGIPLFLITPYQYSRSRNISEEFQIQGKAFDRKLDYILGVYYFEEKGIDGSLANTLPELNIVGAGLNARTTDGALFVTANPGEGYSRTAAAFIAGTLHVTDQLSLSGGLRYNYDKRKITVSPSMPNIVNGDGSVGRCSFDIDAATAGTQTVPFDQCRFTNQKTFKEWTYDATVQYEPSEQVTAYASYRHGFRAGGFSTRATSYVTLAPFLPEFVDEYEIGLKTNTPLGAGRLTTSTALFRQDGSNVQKQRATFVNGNVFTIVDNTAKQRNTGGEFEATFNTEGFSLTGFYSYTKVKVLEGGATSAIGPEIAQRGVPKHQLGATAVISPPLDPNTGELNFVLNYTWRSANYLDDFEREGRQAPYSLVNLRAELNDIGRSGISVAAFVNNALDETYRIGVLGLIAEGLGFQSSVYGEPRTYGLEVGFRF</sequence>
<dbReference type="InterPro" id="IPR036942">
    <property type="entry name" value="Beta-barrel_TonB_sf"/>
</dbReference>
<dbReference type="EMBL" id="JACIDT010000004">
    <property type="protein sequence ID" value="MBB3925930.1"/>
    <property type="molecule type" value="Genomic_DNA"/>
</dbReference>
<dbReference type="InterPro" id="IPR000531">
    <property type="entry name" value="Beta-barrel_TonB"/>
</dbReference>
<keyword evidence="9 11" id="KW-0472">Membrane</keyword>
<evidence type="ECO:0000256" key="3">
    <source>
        <dbReference type="ARBA" id="ARBA00022452"/>
    </source>
</evidence>
<feature type="chain" id="PRO_5030871254" evidence="13">
    <location>
        <begin position="20"/>
        <end position="788"/>
    </location>
</feature>
<keyword evidence="4" id="KW-0410">Iron transport</keyword>
<dbReference type="GO" id="GO:0006826">
    <property type="term" value="P:iron ion transport"/>
    <property type="evidence" value="ECO:0007669"/>
    <property type="project" value="UniProtKB-KW"/>
</dbReference>
<proteinExistence type="inferred from homology"/>
<dbReference type="GO" id="GO:0009279">
    <property type="term" value="C:cell outer membrane"/>
    <property type="evidence" value="ECO:0007669"/>
    <property type="project" value="UniProtKB-SubCell"/>
</dbReference>
<dbReference type="Pfam" id="PF07715">
    <property type="entry name" value="Plug"/>
    <property type="match status" value="1"/>
</dbReference>
<feature type="domain" description="TonB-dependent receptor plug" evidence="15">
    <location>
        <begin position="48"/>
        <end position="157"/>
    </location>
</feature>
<comment type="subcellular location">
    <subcellularLocation>
        <location evidence="1 11">Cell outer membrane</location>
        <topology evidence="1 11">Multi-pass membrane protein</topology>
    </subcellularLocation>
</comment>
<evidence type="ECO:0000256" key="4">
    <source>
        <dbReference type="ARBA" id="ARBA00022496"/>
    </source>
</evidence>
<keyword evidence="7" id="KW-0406">Ion transport</keyword>
<dbReference type="Gene3D" id="2.40.170.20">
    <property type="entry name" value="TonB-dependent receptor, beta-barrel domain"/>
    <property type="match status" value="1"/>
</dbReference>
<keyword evidence="10 11" id="KW-0998">Cell outer membrane</keyword>
<name>A0A7W6BLG5_9SPHN</name>
<evidence type="ECO:0000256" key="8">
    <source>
        <dbReference type="ARBA" id="ARBA00023077"/>
    </source>
</evidence>